<reference evidence="2" key="1">
    <citation type="journal article" date="2023" name="Mol. Biol. Evol.">
        <title>Third-Generation Sequencing Reveals the Adaptive Role of the Epigenome in Three Deep-Sea Polychaetes.</title>
        <authorList>
            <person name="Perez M."/>
            <person name="Aroh O."/>
            <person name="Sun Y."/>
            <person name="Lan Y."/>
            <person name="Juniper S.K."/>
            <person name="Young C.R."/>
            <person name="Angers B."/>
            <person name="Qian P.Y."/>
        </authorList>
    </citation>
    <scope>NUCLEOTIDE SEQUENCE</scope>
    <source>
        <strain evidence="2">P08H-3</strain>
    </source>
</reference>
<dbReference type="AlphaFoldDB" id="A0AAD9KBS4"/>
<feature type="region of interest" description="Disordered" evidence="1">
    <location>
        <begin position="1"/>
        <end position="57"/>
    </location>
</feature>
<feature type="compositionally biased region" description="Basic and acidic residues" evidence="1">
    <location>
        <begin position="327"/>
        <end position="337"/>
    </location>
</feature>
<evidence type="ECO:0000313" key="2">
    <source>
        <dbReference type="EMBL" id="KAK2167760.1"/>
    </source>
</evidence>
<accession>A0AAD9KBS4</accession>
<evidence type="ECO:0000313" key="3">
    <source>
        <dbReference type="Proteomes" id="UP001208570"/>
    </source>
</evidence>
<keyword evidence="3" id="KW-1185">Reference proteome</keyword>
<proteinExistence type="predicted"/>
<feature type="compositionally biased region" description="Polar residues" evidence="1">
    <location>
        <begin position="672"/>
        <end position="689"/>
    </location>
</feature>
<feature type="compositionally biased region" description="Polar residues" evidence="1">
    <location>
        <begin position="312"/>
        <end position="324"/>
    </location>
</feature>
<evidence type="ECO:0000256" key="1">
    <source>
        <dbReference type="SAM" id="MobiDB-lite"/>
    </source>
</evidence>
<protein>
    <submittedName>
        <fullName evidence="2">Uncharacterized protein</fullName>
    </submittedName>
</protein>
<dbReference type="Proteomes" id="UP001208570">
    <property type="component" value="Unassembled WGS sequence"/>
</dbReference>
<organism evidence="2 3">
    <name type="scientific">Paralvinella palmiformis</name>
    <dbReference type="NCBI Taxonomy" id="53620"/>
    <lineage>
        <taxon>Eukaryota</taxon>
        <taxon>Metazoa</taxon>
        <taxon>Spiralia</taxon>
        <taxon>Lophotrochozoa</taxon>
        <taxon>Annelida</taxon>
        <taxon>Polychaeta</taxon>
        <taxon>Sedentaria</taxon>
        <taxon>Canalipalpata</taxon>
        <taxon>Terebellida</taxon>
        <taxon>Terebelliformia</taxon>
        <taxon>Alvinellidae</taxon>
        <taxon>Paralvinella</taxon>
    </lineage>
</organism>
<gene>
    <name evidence="2" type="ORF">LSH36_24g02008</name>
</gene>
<sequence>MSRRPQVAPTSSPLPDRDVRRASASRKTNRSGTKAAMKSKQSGGRTKSSDRRTSYRDFGCIKSAPELPCFRRTYAGTPSDSEGDIASFGKPLTLGKTKSTGSVTQEVTSSGGNFFNRLFSRARSRSRENRRRRQEALETQCLLDCVSFTESPARSDVINIVSNRALDDEYPAADSRDATQGVELDVRVHRYRSLSSQWSMMDKELDNAASSVGTASTGTASTGTASVGTASVGGASVSSAAMDAAMGGRSSAGAAAKGAAAGVGRGATGASATGRTTGSQEQRSSTLPIMHRVRMCPTPPLAVFSSDEDISSVPQTPQHRVTANDTDDGHVDSKRPDDVDELKDDYLIVTRTDSPRKEKDLTIRRKYGVGYRGDHDASDTSATVSLSVASLSKTTDKTTSGRVNAVQPKTISPELEERISRLFLSGSDHSAVIGGGGAAKPSVLRSHSLQEPSSQVYLAPGNIIVRRIPSPLSDNTSITFYSPTKALNRPKYTRRKHYTIHFGSLPSALAYSKDIPESKSANRRSIVLRQTSLHSYWSHGENETTPTDGDVDGLTPDGSNSCADLPDDDVAVQSGQVLLRQRRRRRSPSRLKSWKHSVEFPPPGGYILSRSSVSIPVLHFDSQAPKPVRQADPPPYQESRWMRLSQTSRDSQEDDDELSADPDQLPLLMTEVASTDSGIQQDETPTSCESFKVSL</sequence>
<feature type="region of interest" description="Disordered" evidence="1">
    <location>
        <begin position="264"/>
        <end position="338"/>
    </location>
</feature>
<dbReference type="EMBL" id="JAODUP010000024">
    <property type="protein sequence ID" value="KAK2167760.1"/>
    <property type="molecule type" value="Genomic_DNA"/>
</dbReference>
<name>A0AAD9KBS4_9ANNE</name>
<feature type="region of interest" description="Disordered" evidence="1">
    <location>
        <begin position="537"/>
        <end position="596"/>
    </location>
</feature>
<feature type="region of interest" description="Disordered" evidence="1">
    <location>
        <begin position="624"/>
        <end position="695"/>
    </location>
</feature>
<comment type="caution">
    <text evidence="2">The sequence shown here is derived from an EMBL/GenBank/DDBJ whole genome shotgun (WGS) entry which is preliminary data.</text>
</comment>
<feature type="compositionally biased region" description="Basic residues" evidence="1">
    <location>
        <begin position="580"/>
        <end position="595"/>
    </location>
</feature>
<feature type="compositionally biased region" description="Low complexity" evidence="1">
    <location>
        <begin position="268"/>
        <end position="279"/>
    </location>
</feature>